<dbReference type="Pfam" id="PF23945">
    <property type="entry name" value="DUF7279"/>
    <property type="match status" value="1"/>
</dbReference>
<reference evidence="2 3" key="1">
    <citation type="journal article" date="2015" name="Nat. Commun.">
        <title>Lucilia cuprina genome unlocks parasitic fly biology to underpin future interventions.</title>
        <authorList>
            <person name="Anstead C.A."/>
            <person name="Korhonen P.K."/>
            <person name="Young N.D."/>
            <person name="Hall R.S."/>
            <person name="Jex A.R."/>
            <person name="Murali S.C."/>
            <person name="Hughes D.S."/>
            <person name="Lee S.F."/>
            <person name="Perry T."/>
            <person name="Stroehlein A.J."/>
            <person name="Ansell B.R."/>
            <person name="Breugelmans B."/>
            <person name="Hofmann A."/>
            <person name="Qu J."/>
            <person name="Dugan S."/>
            <person name="Lee S.L."/>
            <person name="Chao H."/>
            <person name="Dinh H."/>
            <person name="Han Y."/>
            <person name="Doddapaneni H.V."/>
            <person name="Worley K.C."/>
            <person name="Muzny D.M."/>
            <person name="Ioannidis P."/>
            <person name="Waterhouse R.M."/>
            <person name="Zdobnov E.M."/>
            <person name="James P.J."/>
            <person name="Bagnall N.H."/>
            <person name="Kotze A.C."/>
            <person name="Gibbs R.A."/>
            <person name="Richards S."/>
            <person name="Batterham P."/>
            <person name="Gasser R.B."/>
        </authorList>
    </citation>
    <scope>NUCLEOTIDE SEQUENCE [LARGE SCALE GENOMIC DNA]</scope>
    <source>
        <strain evidence="2 3">LS</strain>
        <tissue evidence="2">Full body</tissue>
    </source>
</reference>
<dbReference type="InterPro" id="IPR055703">
    <property type="entry name" value="DUF7279"/>
</dbReference>
<evidence type="ECO:0000313" key="2">
    <source>
        <dbReference type="EMBL" id="KNC30481.1"/>
    </source>
</evidence>
<dbReference type="Proteomes" id="UP000037069">
    <property type="component" value="Unassembled WGS sequence"/>
</dbReference>
<protein>
    <submittedName>
        <fullName evidence="2">Uncharacterized protein</fullName>
    </submittedName>
</protein>
<dbReference type="AlphaFoldDB" id="A0A0L0CE15"/>
<proteinExistence type="predicted"/>
<feature type="coiled-coil region" evidence="1">
    <location>
        <begin position="363"/>
        <end position="474"/>
    </location>
</feature>
<dbReference type="EMBL" id="JRES01000511">
    <property type="protein sequence ID" value="KNC30481.1"/>
    <property type="molecule type" value="Genomic_DNA"/>
</dbReference>
<evidence type="ECO:0000256" key="1">
    <source>
        <dbReference type="SAM" id="Coils"/>
    </source>
</evidence>
<keyword evidence="3" id="KW-1185">Reference proteome</keyword>
<comment type="caution">
    <text evidence="2">The sequence shown here is derived from an EMBL/GenBank/DDBJ whole genome shotgun (WGS) entry which is preliminary data.</text>
</comment>
<gene>
    <name evidence="2" type="ORF">FF38_10500</name>
</gene>
<organism evidence="2 3">
    <name type="scientific">Lucilia cuprina</name>
    <name type="common">Green bottle fly</name>
    <name type="synonym">Australian sheep blowfly</name>
    <dbReference type="NCBI Taxonomy" id="7375"/>
    <lineage>
        <taxon>Eukaryota</taxon>
        <taxon>Metazoa</taxon>
        <taxon>Ecdysozoa</taxon>
        <taxon>Arthropoda</taxon>
        <taxon>Hexapoda</taxon>
        <taxon>Insecta</taxon>
        <taxon>Pterygota</taxon>
        <taxon>Neoptera</taxon>
        <taxon>Endopterygota</taxon>
        <taxon>Diptera</taxon>
        <taxon>Brachycera</taxon>
        <taxon>Muscomorpha</taxon>
        <taxon>Oestroidea</taxon>
        <taxon>Calliphoridae</taxon>
        <taxon>Luciliinae</taxon>
        <taxon>Lucilia</taxon>
    </lineage>
</organism>
<evidence type="ECO:0000313" key="3">
    <source>
        <dbReference type="Proteomes" id="UP000037069"/>
    </source>
</evidence>
<keyword evidence="1" id="KW-0175">Coiled coil</keyword>
<name>A0A0L0CE15_LUCCU</name>
<accession>A0A0L0CE15</accession>
<sequence length="741" mass="84855">MEPKSLQEELLEQRLFLASQLAGEIQKNCLILLQMKQTGNDILVSQRFYYGVEEMNTQTSGNITACTWTVFTTPIVNGEYLDELTEIHDFPAKPTDRQLRKLKKIAYRERPSNAWMFTVEFDNYRHHSTSFVKPTKKQRLAIKVTDLRGTSSDIPIPRSGAMYRLLYSGETLSEAQEFREKARKSDSVCNLVVTDGVLKLYEARKVIKDFHDAHGKTDKTILKMGRVADECMARLLDELPADTDAIEALSGVAGIAEQNNNAKILSLMIGLILIIRNNMSGRYLIVWVLTLYKWSSTGQTSAAVTGSEVVETNQHNIDSVVAKLELALFSFLAGLGVGENKGMSRVDIHVDKEHETVCYTYRNKQLLKQVAELEDKYENSSQLNEAYSKRIKSLELDLGDAQHNIETHVALNNKYYSEIEELKQRVTTLTEEKVTLAARVDADIAIKQNLHQQAIEARQVNKALQEDYDFYRKNTTIVVEGLTEQLETVEDADVLRSYEEWQDEGRQVMMGEKACAWRTAMPRNIPLFNIHQTEDISECFNEQIGREIRGWGKPCDIEHLAKGHKQGRIIISESDQKTLESLYMVLKTRPLNQEETATYIAIEYKFDEYLYDLRINGKTFTVKAAGDNTKFCVDGQSVTYQVFYDALDKAGFNPTFTMDDELSKLFEASTAVLLQKNLPCINTLKPMNIYYDYVSKSYTESEECINTHWIRVHLTLNHDNYVWFLKRIGYKYVPKETAIRA</sequence>